<accession>A0A8C5X7Y8</accession>
<reference evidence="10" key="1">
    <citation type="submission" date="2025-08" db="UniProtKB">
        <authorList>
            <consortium name="Ensembl"/>
        </authorList>
    </citation>
    <scope>IDENTIFICATION</scope>
</reference>
<dbReference type="PANTHER" id="PTHR28652">
    <property type="entry name" value="TRANSMEMBRANE PROTEIN 59-LIKE PROTEIN"/>
    <property type="match status" value="1"/>
</dbReference>
<dbReference type="Proteomes" id="UP000694560">
    <property type="component" value="Unplaced"/>
</dbReference>
<dbReference type="PANTHER" id="PTHR28652:SF1">
    <property type="entry name" value="TRANSMEMBRANE PROTEIN 59-LIKE"/>
    <property type="match status" value="1"/>
</dbReference>
<evidence type="ECO:0000256" key="8">
    <source>
        <dbReference type="ARBA" id="ARBA00023180"/>
    </source>
</evidence>
<keyword evidence="7" id="KW-0472">Membrane</keyword>
<keyword evidence="4" id="KW-0732">Signal</keyword>
<keyword evidence="8" id="KW-0325">Glycoprotein</keyword>
<evidence type="ECO:0000256" key="2">
    <source>
        <dbReference type="ARBA" id="ARBA00009643"/>
    </source>
</evidence>
<feature type="region of interest" description="Disordered" evidence="9">
    <location>
        <begin position="69"/>
        <end position="93"/>
    </location>
</feature>
<keyword evidence="6" id="KW-0333">Golgi apparatus</keyword>
<evidence type="ECO:0000256" key="3">
    <source>
        <dbReference type="ARBA" id="ARBA00022692"/>
    </source>
</evidence>
<proteinExistence type="inferred from homology"/>
<evidence type="ECO:0000256" key="5">
    <source>
        <dbReference type="ARBA" id="ARBA00022989"/>
    </source>
</evidence>
<keyword evidence="11" id="KW-1185">Reference proteome</keyword>
<evidence type="ECO:0000256" key="1">
    <source>
        <dbReference type="ARBA" id="ARBA00004614"/>
    </source>
</evidence>
<dbReference type="Ensembl" id="ENSMCST00000017919.1">
    <property type="protein sequence ID" value="ENSMCSP00000017478.1"/>
    <property type="gene ID" value="ENSMCSG00000012278.1"/>
</dbReference>
<evidence type="ECO:0000256" key="4">
    <source>
        <dbReference type="ARBA" id="ARBA00022729"/>
    </source>
</evidence>
<dbReference type="GO" id="GO:0000139">
    <property type="term" value="C:Golgi membrane"/>
    <property type="evidence" value="ECO:0007669"/>
    <property type="project" value="UniProtKB-SubCell"/>
</dbReference>
<reference evidence="10" key="2">
    <citation type="submission" date="2025-09" db="UniProtKB">
        <authorList>
            <consortium name="Ensembl"/>
        </authorList>
    </citation>
    <scope>IDENTIFICATION</scope>
</reference>
<dbReference type="AlphaFoldDB" id="A0A8C5X7Y8"/>
<keyword evidence="3" id="KW-0812">Transmembrane</keyword>
<evidence type="ECO:0000313" key="10">
    <source>
        <dbReference type="Ensembl" id="ENSMCSP00000017478.1"/>
    </source>
</evidence>
<organism evidence="10 11">
    <name type="scientific">Malurus cyaneus samueli</name>
    <dbReference type="NCBI Taxonomy" id="2593467"/>
    <lineage>
        <taxon>Eukaryota</taxon>
        <taxon>Metazoa</taxon>
        <taxon>Chordata</taxon>
        <taxon>Craniata</taxon>
        <taxon>Vertebrata</taxon>
        <taxon>Euteleostomi</taxon>
        <taxon>Archelosauria</taxon>
        <taxon>Archosauria</taxon>
        <taxon>Dinosauria</taxon>
        <taxon>Saurischia</taxon>
        <taxon>Theropoda</taxon>
        <taxon>Coelurosauria</taxon>
        <taxon>Aves</taxon>
        <taxon>Neognathae</taxon>
        <taxon>Neoaves</taxon>
        <taxon>Telluraves</taxon>
        <taxon>Australaves</taxon>
        <taxon>Passeriformes</taxon>
        <taxon>Meliphagoidea</taxon>
        <taxon>Maluridae</taxon>
        <taxon>Malurus</taxon>
    </lineage>
</organism>
<evidence type="ECO:0000313" key="11">
    <source>
        <dbReference type="Proteomes" id="UP000694560"/>
    </source>
</evidence>
<evidence type="ECO:0000256" key="9">
    <source>
        <dbReference type="SAM" id="MobiDB-lite"/>
    </source>
</evidence>
<evidence type="ECO:0000256" key="7">
    <source>
        <dbReference type="ARBA" id="ARBA00023136"/>
    </source>
</evidence>
<evidence type="ECO:0008006" key="12">
    <source>
        <dbReference type="Google" id="ProtNLM"/>
    </source>
</evidence>
<dbReference type="InterPro" id="IPR022065">
    <property type="entry name" value="Uncharacterised_TMEM59"/>
</dbReference>
<sequence>MGCYGRCAGCYGAAVGLLWGCCGVPVGLLWGCYGGCVGPLSLLGSASCGCPPSSTVPGAVGAARCPPSTVPGGVRRSPRAEPGASSPLSSSSPQDAVLNACYRGCRLFSICHFVDASAELNTTRAECEAACAEAYGNAEEQFGCVTGCRKQLPEVEESRKEKVRGRRWGTPSLHRSSAQPRLCLGMGTSQMCSLSIPDPSLPIDIPTSLTLTSILDLRSS</sequence>
<dbReference type="OrthoDB" id="6371519at2759"/>
<comment type="similarity">
    <text evidence="2">Belongs to the TMEM59 family.</text>
</comment>
<evidence type="ECO:0000256" key="6">
    <source>
        <dbReference type="ARBA" id="ARBA00023034"/>
    </source>
</evidence>
<comment type="subcellular location">
    <subcellularLocation>
        <location evidence="1">Golgi apparatus membrane</location>
        <topology evidence="1">Single-pass type I membrane protein</topology>
    </subcellularLocation>
</comment>
<name>A0A8C5X7Y8_9PASS</name>
<dbReference type="Pfam" id="PF12280">
    <property type="entry name" value="BSMAP"/>
    <property type="match status" value="1"/>
</dbReference>
<protein>
    <recommendedName>
        <fullName evidence="12">Transmembrane protein 59</fullName>
    </recommendedName>
</protein>
<keyword evidence="5" id="KW-1133">Transmembrane helix</keyword>